<comment type="caution">
    <text evidence="1">The sequence shown here is derived from an EMBL/GenBank/DDBJ whole genome shotgun (WGS) entry which is preliminary data.</text>
</comment>
<reference evidence="1" key="1">
    <citation type="journal article" date="2022" name="bioRxiv">
        <title>Sequencing and chromosome-scale assembly of the giantPleurodeles waltlgenome.</title>
        <authorList>
            <person name="Brown T."/>
            <person name="Elewa A."/>
            <person name="Iarovenko S."/>
            <person name="Subramanian E."/>
            <person name="Araus A.J."/>
            <person name="Petzold A."/>
            <person name="Susuki M."/>
            <person name="Suzuki K.-i.T."/>
            <person name="Hayashi T."/>
            <person name="Toyoda A."/>
            <person name="Oliveira C."/>
            <person name="Osipova E."/>
            <person name="Leigh N.D."/>
            <person name="Simon A."/>
            <person name="Yun M.H."/>
        </authorList>
    </citation>
    <scope>NUCLEOTIDE SEQUENCE</scope>
    <source>
        <strain evidence="1">20211129_DDA</strain>
        <tissue evidence="1">Liver</tissue>
    </source>
</reference>
<protein>
    <submittedName>
        <fullName evidence="1">Uncharacterized protein</fullName>
    </submittedName>
</protein>
<dbReference type="Proteomes" id="UP001066276">
    <property type="component" value="Chromosome 4_1"/>
</dbReference>
<dbReference type="AlphaFoldDB" id="A0AAV7T2K5"/>
<accession>A0AAV7T2K5</accession>
<gene>
    <name evidence="1" type="ORF">NDU88_002686</name>
</gene>
<dbReference type="EMBL" id="JANPWB010000007">
    <property type="protein sequence ID" value="KAJ1170815.1"/>
    <property type="molecule type" value="Genomic_DNA"/>
</dbReference>
<sequence length="74" mass="8605">MELRGEDEDISDDLQVFACTMLDEKGCIDEEEWKDAVKQDQVLQELIGCLGNGWIKNEMCDEVKMQKEMFQELS</sequence>
<name>A0AAV7T2K5_PLEWA</name>
<keyword evidence="2" id="KW-1185">Reference proteome</keyword>
<evidence type="ECO:0000313" key="2">
    <source>
        <dbReference type="Proteomes" id="UP001066276"/>
    </source>
</evidence>
<evidence type="ECO:0000313" key="1">
    <source>
        <dbReference type="EMBL" id="KAJ1170815.1"/>
    </source>
</evidence>
<organism evidence="1 2">
    <name type="scientific">Pleurodeles waltl</name>
    <name type="common">Iberian ribbed newt</name>
    <dbReference type="NCBI Taxonomy" id="8319"/>
    <lineage>
        <taxon>Eukaryota</taxon>
        <taxon>Metazoa</taxon>
        <taxon>Chordata</taxon>
        <taxon>Craniata</taxon>
        <taxon>Vertebrata</taxon>
        <taxon>Euteleostomi</taxon>
        <taxon>Amphibia</taxon>
        <taxon>Batrachia</taxon>
        <taxon>Caudata</taxon>
        <taxon>Salamandroidea</taxon>
        <taxon>Salamandridae</taxon>
        <taxon>Pleurodelinae</taxon>
        <taxon>Pleurodeles</taxon>
    </lineage>
</organism>
<proteinExistence type="predicted"/>